<dbReference type="Proteomes" id="UP001230504">
    <property type="component" value="Unassembled WGS sequence"/>
</dbReference>
<reference evidence="2" key="1">
    <citation type="submission" date="2021-06" db="EMBL/GenBank/DDBJ databases">
        <title>Comparative genomics, transcriptomics and evolutionary studies reveal genomic signatures of adaptation to plant cell wall in hemibiotrophic fungi.</title>
        <authorList>
            <consortium name="DOE Joint Genome Institute"/>
            <person name="Baroncelli R."/>
            <person name="Diaz J.F."/>
            <person name="Benocci T."/>
            <person name="Peng M."/>
            <person name="Battaglia E."/>
            <person name="Haridas S."/>
            <person name="Andreopoulos W."/>
            <person name="Labutti K."/>
            <person name="Pangilinan J."/>
            <person name="Floch G.L."/>
            <person name="Makela M.R."/>
            <person name="Henrissat B."/>
            <person name="Grigoriev I.V."/>
            <person name="Crouch J.A."/>
            <person name="De Vries R.P."/>
            <person name="Sukno S.A."/>
            <person name="Thon M.R."/>
        </authorList>
    </citation>
    <scope>NUCLEOTIDE SEQUENCE</scope>
    <source>
        <strain evidence="2">CBS 125086</strain>
    </source>
</reference>
<evidence type="ECO:0000313" key="2">
    <source>
        <dbReference type="EMBL" id="KAK1569816.1"/>
    </source>
</evidence>
<gene>
    <name evidence="2" type="ORF">LY79DRAFT_528020</name>
</gene>
<name>A0AAD8PLB4_9PEZI</name>
<comment type="caution">
    <text evidence="2">The sequence shown here is derived from an EMBL/GenBank/DDBJ whole genome shotgun (WGS) entry which is preliminary data.</text>
</comment>
<proteinExistence type="predicted"/>
<sequence>MTFNDDSQALINTFVANAHRISDAIESSTRELAQSLLDLDAKFASTLDFVELRCRLPDDVIDIVSRTLLQIPDLLNAEHARAKIRKAATAWAVTSGHMVYFFGWHHGYDFWNQVKLLADTTPGAFTDTFNRLRQVARDRRAPGATFGRRGVCKSAPGIIKHDVTVVLREHTNPTFNNPTEIAENTEYAAKASHATAAKTNRSIPHIRPAIINEASGQKKEVVGSTQERSDTLNPMVLENRSPKALDTTKPPREQSFDDSRRTSHSDSGVDLGFYDSQSEPSEVDDDQLRELSTAPTTVINTTTSEMPTHKRKASAVTPLQGTEVSLTIEEGNSKKQRSTMAADEPTELGDKSAILSNPDSFLKEFFGPWNDCAVLEALVLDSDDPINKTNRKTLRTLASGTSTMSLFVPLRSGDSQWSFGIVRLVKGEPAYFHHYDSDPDQTKTGVLADVINKILDELCPEECSSAASLMSRRISPRHTCPNDSGIYLVANALYVYAGVERPQRFNVQLWKYIVDTVLQQSPTFPDTFTVQQPQPIVVEDVPRLSPGATATEWTEWQHQLLEVSKRNSSAIAAEWNSMIQKTTSIRNDIEDAFAVISHAVSKRTQLGEPFADGANLLGKLLQELGEHSRSIGVAIVDSETEKKRQCIALCLSHRR</sequence>
<feature type="compositionally biased region" description="Basic and acidic residues" evidence="1">
    <location>
        <begin position="249"/>
        <end position="264"/>
    </location>
</feature>
<dbReference type="RefSeq" id="XP_060408019.1">
    <property type="nucleotide sequence ID" value="XM_060555984.1"/>
</dbReference>
<organism evidence="2 3">
    <name type="scientific">Colletotrichum navitas</name>
    <dbReference type="NCBI Taxonomy" id="681940"/>
    <lineage>
        <taxon>Eukaryota</taxon>
        <taxon>Fungi</taxon>
        <taxon>Dikarya</taxon>
        <taxon>Ascomycota</taxon>
        <taxon>Pezizomycotina</taxon>
        <taxon>Sordariomycetes</taxon>
        <taxon>Hypocreomycetidae</taxon>
        <taxon>Glomerellales</taxon>
        <taxon>Glomerellaceae</taxon>
        <taxon>Colletotrichum</taxon>
        <taxon>Colletotrichum graminicola species complex</taxon>
    </lineage>
</organism>
<evidence type="ECO:0000256" key="1">
    <source>
        <dbReference type="SAM" id="MobiDB-lite"/>
    </source>
</evidence>
<dbReference type="EMBL" id="JAHLJV010000122">
    <property type="protein sequence ID" value="KAK1569816.1"/>
    <property type="molecule type" value="Genomic_DNA"/>
</dbReference>
<keyword evidence="3" id="KW-1185">Reference proteome</keyword>
<feature type="region of interest" description="Disordered" evidence="1">
    <location>
        <begin position="210"/>
        <end position="291"/>
    </location>
</feature>
<dbReference type="AlphaFoldDB" id="A0AAD8PLB4"/>
<dbReference type="GeneID" id="85440224"/>
<evidence type="ECO:0000313" key="3">
    <source>
        <dbReference type="Proteomes" id="UP001230504"/>
    </source>
</evidence>
<protein>
    <submittedName>
        <fullName evidence="2">Uncharacterized protein</fullName>
    </submittedName>
</protein>
<accession>A0AAD8PLB4</accession>